<dbReference type="Proteomes" id="UP000322873">
    <property type="component" value="Unassembled WGS sequence"/>
</dbReference>
<proteinExistence type="predicted"/>
<keyword evidence="2" id="KW-1185">Reference proteome</keyword>
<dbReference type="AlphaFoldDB" id="A0A5M9K8Q2"/>
<dbReference type="EMBL" id="VICG01000001">
    <property type="protein sequence ID" value="KAA8576452.1"/>
    <property type="molecule type" value="Genomic_DNA"/>
</dbReference>
<organism evidence="1 2">
    <name type="scientific">Monilinia fructicola</name>
    <name type="common">Brown rot fungus</name>
    <name type="synonym">Ciboria fructicola</name>
    <dbReference type="NCBI Taxonomy" id="38448"/>
    <lineage>
        <taxon>Eukaryota</taxon>
        <taxon>Fungi</taxon>
        <taxon>Dikarya</taxon>
        <taxon>Ascomycota</taxon>
        <taxon>Pezizomycotina</taxon>
        <taxon>Leotiomycetes</taxon>
        <taxon>Helotiales</taxon>
        <taxon>Sclerotiniaceae</taxon>
        <taxon>Monilinia</taxon>
    </lineage>
</organism>
<evidence type="ECO:0000313" key="2">
    <source>
        <dbReference type="Proteomes" id="UP000322873"/>
    </source>
</evidence>
<reference evidence="1 2" key="1">
    <citation type="submission" date="2019-06" db="EMBL/GenBank/DDBJ databases">
        <title>Genome Sequence of the Brown Rot Fungal Pathogen Monilinia fructicola.</title>
        <authorList>
            <person name="De Miccolis Angelini R.M."/>
            <person name="Landi L."/>
            <person name="Abate D."/>
            <person name="Pollastro S."/>
            <person name="Romanazzi G."/>
            <person name="Faretra F."/>
        </authorList>
    </citation>
    <scope>NUCLEOTIDE SEQUENCE [LARGE SCALE GENOMIC DNA]</scope>
    <source>
        <strain evidence="1 2">Mfrc123</strain>
    </source>
</reference>
<accession>A0A5M9K8Q2</accession>
<sequence length="66" mass="7761">MPMCSGPERTWRMQEMKNQQMSMYIWAHAHDNQLVSRFFVGWNGSAMEAMEAIEVPTYCKLLGIYK</sequence>
<evidence type="ECO:0000313" key="1">
    <source>
        <dbReference type="EMBL" id="KAA8576452.1"/>
    </source>
</evidence>
<comment type="caution">
    <text evidence="1">The sequence shown here is derived from an EMBL/GenBank/DDBJ whole genome shotgun (WGS) entry which is preliminary data.</text>
</comment>
<protein>
    <submittedName>
        <fullName evidence="1">Uncharacterized protein</fullName>
    </submittedName>
</protein>
<gene>
    <name evidence="1" type="ORF">EYC84_006571</name>
</gene>
<name>A0A5M9K8Q2_MONFR</name>